<dbReference type="AlphaFoldDB" id="A0A8J6NXB8"/>
<protein>
    <submittedName>
        <fullName evidence="1">Uncharacterized protein</fullName>
    </submittedName>
</protein>
<sequence>MKLFAQIGHNLGDKVLTGLSEGLIDGAIFSPKDLQQDTMMSRIKEIHHDYPNAEIFVDPQFYVSLFSNSPAINIGKIADWKCFRTFRKGELELSQTVDRVLEEYFEEVAALEVTGVISPNIYISQSFDSREAVIAKNFVRQARRIYEKTRDHRPLFASLIICREALQDRREFEEFINDITLLDNPPDGFYLIIASRSSEAFSDIYHTDVVANWMMLNLSLSVNDFQVINGYSDILTPFLGAAGGTAGATGWYSNLRMFSIDRFFPSTGGRLPIVRYLSKSLLNRIMFSEKDAVSQFVPRVINNLPHDTDYDPEPERQKEVLQSWEALKSLNEEFVAEDITESLNNCIQSVLFAGQTYNEIASLGILLGQKSRDEHIVPLLDGLRQFKERAEL</sequence>
<evidence type="ECO:0000313" key="2">
    <source>
        <dbReference type="Proteomes" id="UP000603434"/>
    </source>
</evidence>
<proteinExistence type="predicted"/>
<organism evidence="1 2">
    <name type="scientific">Candidatus Desulfatibia profunda</name>
    <dbReference type="NCBI Taxonomy" id="2841695"/>
    <lineage>
        <taxon>Bacteria</taxon>
        <taxon>Pseudomonadati</taxon>
        <taxon>Thermodesulfobacteriota</taxon>
        <taxon>Desulfobacteria</taxon>
        <taxon>Desulfobacterales</taxon>
        <taxon>Desulfobacterales incertae sedis</taxon>
        <taxon>Candidatus Desulfatibia</taxon>
    </lineage>
</organism>
<comment type="caution">
    <text evidence="1">The sequence shown here is derived from an EMBL/GenBank/DDBJ whole genome shotgun (WGS) entry which is preliminary data.</text>
</comment>
<evidence type="ECO:0000313" key="1">
    <source>
        <dbReference type="EMBL" id="MBC8361996.1"/>
    </source>
</evidence>
<name>A0A8J6NXB8_9BACT</name>
<dbReference type="Proteomes" id="UP000603434">
    <property type="component" value="Unassembled WGS sequence"/>
</dbReference>
<reference evidence="1 2" key="1">
    <citation type="submission" date="2020-08" db="EMBL/GenBank/DDBJ databases">
        <title>Bridging the membrane lipid divide: bacteria of the FCB group superphylum have the potential to synthesize archaeal ether lipids.</title>
        <authorList>
            <person name="Villanueva L."/>
            <person name="Von Meijenfeldt F.A.B."/>
            <person name="Westbye A.B."/>
            <person name="Yadav S."/>
            <person name="Hopmans E.C."/>
            <person name="Dutilh B.E."/>
            <person name="Sinninghe Damste J.S."/>
        </authorList>
    </citation>
    <scope>NUCLEOTIDE SEQUENCE [LARGE SCALE GENOMIC DNA]</scope>
    <source>
        <strain evidence="1">NIOZ-UU30</strain>
    </source>
</reference>
<dbReference type="EMBL" id="JACNJH010000163">
    <property type="protein sequence ID" value="MBC8361996.1"/>
    <property type="molecule type" value="Genomic_DNA"/>
</dbReference>
<gene>
    <name evidence="1" type="ORF">H8E23_11430</name>
</gene>
<accession>A0A8J6NXB8</accession>